<comment type="caution">
    <text evidence="4">The sequence shown here is derived from an EMBL/GenBank/DDBJ whole genome shotgun (WGS) entry which is preliminary data.</text>
</comment>
<evidence type="ECO:0008006" key="6">
    <source>
        <dbReference type="Google" id="ProtNLM"/>
    </source>
</evidence>
<dbReference type="RefSeq" id="WP_084394059.1">
    <property type="nucleotide sequence ID" value="NZ_BMKF01000001.1"/>
</dbReference>
<dbReference type="Gene3D" id="3.20.20.80">
    <property type="entry name" value="Glycosidases"/>
    <property type="match status" value="1"/>
</dbReference>
<dbReference type="InterPro" id="IPR032876">
    <property type="entry name" value="J_dom"/>
</dbReference>
<organism evidence="4 5">
    <name type="scientific">Henriciella pelagia</name>
    <dbReference type="NCBI Taxonomy" id="1977912"/>
    <lineage>
        <taxon>Bacteria</taxon>
        <taxon>Pseudomonadati</taxon>
        <taxon>Pseudomonadota</taxon>
        <taxon>Alphaproteobacteria</taxon>
        <taxon>Hyphomonadales</taxon>
        <taxon>Hyphomonadaceae</taxon>
        <taxon>Henriciella</taxon>
    </lineage>
</organism>
<accession>A0ABQ1J3Y4</accession>
<dbReference type="CDD" id="cd19607">
    <property type="entry name" value="GTA_TIM-barrel-like"/>
    <property type="match status" value="1"/>
</dbReference>
<evidence type="ECO:0000259" key="2">
    <source>
        <dbReference type="Pfam" id="PF13550"/>
    </source>
</evidence>
<dbReference type="EMBL" id="BMKF01000001">
    <property type="protein sequence ID" value="GGB56837.1"/>
    <property type="molecule type" value="Genomic_DNA"/>
</dbReference>
<feature type="domain" description="Tip attachment protein J" evidence="2">
    <location>
        <begin position="755"/>
        <end position="893"/>
    </location>
</feature>
<feature type="domain" description="GTA TIM-barrel-like" evidence="1">
    <location>
        <begin position="410"/>
        <end position="695"/>
    </location>
</feature>
<dbReference type="Pfam" id="PF23666">
    <property type="entry name" value="Rcc01698_C"/>
    <property type="match status" value="1"/>
</dbReference>
<evidence type="ECO:0000259" key="3">
    <source>
        <dbReference type="Pfam" id="PF23666"/>
    </source>
</evidence>
<keyword evidence="5" id="KW-1185">Reference proteome</keyword>
<dbReference type="InterPro" id="IPR025195">
    <property type="entry name" value="GTA_TIM_dom"/>
</dbReference>
<evidence type="ECO:0000313" key="5">
    <source>
        <dbReference type="Proteomes" id="UP000628854"/>
    </source>
</evidence>
<evidence type="ECO:0000259" key="1">
    <source>
        <dbReference type="Pfam" id="PF13547"/>
    </source>
</evidence>
<name>A0ABQ1J3Y4_9PROT</name>
<reference evidence="5" key="1">
    <citation type="journal article" date="2019" name="Int. J. Syst. Evol. Microbiol.">
        <title>The Global Catalogue of Microorganisms (GCM) 10K type strain sequencing project: providing services to taxonomists for standard genome sequencing and annotation.</title>
        <authorList>
            <consortium name="The Broad Institute Genomics Platform"/>
            <consortium name="The Broad Institute Genome Sequencing Center for Infectious Disease"/>
            <person name="Wu L."/>
            <person name="Ma J."/>
        </authorList>
    </citation>
    <scope>NUCLEOTIDE SEQUENCE [LARGE SCALE GENOMIC DNA]</scope>
    <source>
        <strain evidence="5">CGMCC 1.15928</strain>
    </source>
</reference>
<dbReference type="Pfam" id="PF13547">
    <property type="entry name" value="GTA_TIM"/>
    <property type="match status" value="1"/>
</dbReference>
<gene>
    <name evidence="4" type="ORF">GCM10011503_01470</name>
</gene>
<sequence length="1225" mass="129977">MGEIILSQVGSSAGSALLPNGVGLAGAQLSGALIGRTLGGLAGRAIDAALMPAIEGPRVKALHVMESREGAPMPCVYGRMRVGGQLIWASRFREKRRERSVGKGGPKVADYTYSVSLAVAIAEGPITRIDRVWANGEPLALAGLNYRFYKGDANQLPDPLIEAIEGAGQVPAFRGTAYIVFEDLPLDAFGNRLPQLSFEVIRAGTAASGISAQVRGVNIIPASGEFVYGTGIVRERRFPGIESPLNMNNAQGSADFALSLEQLGLDLPEVEHIALAVGWFGDDLRAGTCKVRPGVETRGRSTVPYAWEVAGETRSTAYLVSQSAGSANYGGTPADRCVVEGIEALKSEGHAVTLSPFLFMDVPPGNGLPDPYGGDEQGAFPWRGRITVSADGTSAARSEIEAFLGTDNDFGFRHFILHHARLAAEAGGVDAILIGSEMVALTRVRDETGAFPFVEGLTQLASDVKDIVGPDTAVSYAADWTEYGAYVPDDGSGDVLFPLDPLWACPGMDFVGIDWYPPAGDWRDGETHLDALAGYAGPDDTDYLQGQMAGGEAYDWYYASEADRDAQTRTPIIDSAHGEHWVFRQKDISNWWSEAHYERPDGVRSATPTTWTGGLKPIRLMEIGFPAVDKGGNSPNLFFDPKSSESALPPYSSGARDDVFQQRALEAALGYWQDQSFVDAAFVWAWDGRPWPDFPARTDVWSDGPNWAYGHWLNGRVGLISLAETVQNACNRAGVIADASGLSGVLNGYTLEGAMPLRRALEPLRSVYGIAALEREDGLVFRAEGDASPLGVDPERLGEPGVSVTRNLLDKQPGRLSLSFVRADGAFEPATVDARSDEGDASYSLDAAVPLLLSDTEAELIAGQLLDGALDADSAAISLPPEYIALEPGDLVSGGGLDGQWLVSDVVEDGLMRRLSLSRPVEILPYRQLLVPASGEAAAVFPAPELVLIDGPALPGIEHRGPIVATAADPWRGRVQVMAGLGGSSLVERATLSLPARIGRLFGDLPAGPLGLWDRSAIIHLDMHEADLSSVEALSALAGANLLLIESSAGWELVGFASAEMLSETEWRLSDLLRGLNGSVASGAAAGATCIIVDSALAASTLSAGEVGLEMSWQASDGEVQMFTHEDRAGLSWPVAHLRATASGEGWDVSWIPRGADIPDNLDLPDPLKSRRYAVEAELAGLVTLETEVSEAGYFLTGEHDLVRVSQIGDDGRRGAWVSIALGGS</sequence>
<feature type="domain" description="Rcc01698-like C-terminal" evidence="3">
    <location>
        <begin position="996"/>
        <end position="1090"/>
    </location>
</feature>
<dbReference type="Proteomes" id="UP000628854">
    <property type="component" value="Unassembled WGS sequence"/>
</dbReference>
<evidence type="ECO:0000313" key="4">
    <source>
        <dbReference type="EMBL" id="GGB56837.1"/>
    </source>
</evidence>
<dbReference type="InterPro" id="IPR056490">
    <property type="entry name" value="Rcc01698_C"/>
</dbReference>
<protein>
    <recommendedName>
        <fullName evidence="6">Host specificity protein</fullName>
    </recommendedName>
</protein>
<proteinExistence type="predicted"/>
<dbReference type="Pfam" id="PF13550">
    <property type="entry name" value="Phage-tail_3"/>
    <property type="match status" value="1"/>
</dbReference>